<feature type="domain" description="SIS" evidence="5">
    <location>
        <begin position="127"/>
        <end position="263"/>
    </location>
</feature>
<evidence type="ECO:0000313" key="7">
    <source>
        <dbReference type="Proteomes" id="UP001335737"/>
    </source>
</evidence>
<dbReference type="SUPFAM" id="SSF53697">
    <property type="entry name" value="SIS domain"/>
    <property type="match status" value="1"/>
</dbReference>
<dbReference type="EMBL" id="JARZFX010000001">
    <property type="protein sequence ID" value="MEC5422549.1"/>
    <property type="molecule type" value="Genomic_DNA"/>
</dbReference>
<dbReference type="Pfam" id="PF01418">
    <property type="entry name" value="HTH_6"/>
    <property type="match status" value="1"/>
</dbReference>
<feature type="domain" description="HTH rpiR-type" evidence="4">
    <location>
        <begin position="4"/>
        <end position="80"/>
    </location>
</feature>
<name>A0ABU6KBB1_9BACI</name>
<sequence length="287" mass="32526">MHQVNVLNMIADKMPEMSKSHKKIAAYIVKNPHSAAFLTVGKLAKQAAVSEATVVRFVTFLGYSGYNELQQYLYDSVEKQLNTVERLQMSRAVYSEAEKGIYEIFEDDITNIRSTMENLNLDEFHEAANYILEAENIYIVANRSAVSLGVFLQYYLDIIFGNSQLVSSSESAFERMYPLTKKDVVIAISFARYTKSTIEIVSHAQDKEAKIIAITDSLLSPITQYATVSLHASSKMPSFMDSFVAPLSLINTLITHIGKHKSEDIDARLEDLEVLWDQYDVFYQKKN</sequence>
<evidence type="ECO:0000259" key="4">
    <source>
        <dbReference type="PROSITE" id="PS51071"/>
    </source>
</evidence>
<dbReference type="PANTHER" id="PTHR30514:SF18">
    <property type="entry name" value="RPIR-FAMILY TRANSCRIPTIONAL REGULATOR"/>
    <property type="match status" value="1"/>
</dbReference>
<evidence type="ECO:0000259" key="5">
    <source>
        <dbReference type="PROSITE" id="PS51464"/>
    </source>
</evidence>
<dbReference type="Gene3D" id="3.40.50.10490">
    <property type="entry name" value="Glucose-6-phosphate isomerase like protein, domain 1"/>
    <property type="match status" value="1"/>
</dbReference>
<protein>
    <submittedName>
        <fullName evidence="6">MurR/RpiR family transcriptional regulator</fullName>
    </submittedName>
</protein>
<keyword evidence="2" id="KW-0238">DNA-binding</keyword>
<dbReference type="InterPro" id="IPR000281">
    <property type="entry name" value="HTH_RpiR"/>
</dbReference>
<reference evidence="6 7" key="1">
    <citation type="journal article" date="2024" name="Int. J. Syst. Evol. Microbiol.">
        <title>Virgibacillus tibetensis sp. nov., isolated from salt lake on the Tibetan Plateau of China.</title>
        <authorList>
            <person name="Phurbu D."/>
            <person name="Liu Z.-X."/>
            <person name="Wang R."/>
            <person name="Zheng Y.-Y."/>
            <person name="Liu H.-C."/>
            <person name="Zhou Y.-G."/>
            <person name="Yu Y.-J."/>
            <person name="Li A.-H."/>
        </authorList>
    </citation>
    <scope>NUCLEOTIDE SEQUENCE [LARGE SCALE GENOMIC DNA]</scope>
    <source>
        <strain evidence="6 7">C22-A2</strain>
    </source>
</reference>
<dbReference type="Proteomes" id="UP001335737">
    <property type="component" value="Unassembled WGS sequence"/>
</dbReference>
<dbReference type="Pfam" id="PF01380">
    <property type="entry name" value="SIS"/>
    <property type="match status" value="1"/>
</dbReference>
<gene>
    <name evidence="6" type="ORF">QGM71_03460</name>
</gene>
<organism evidence="6 7">
    <name type="scientific">Virgibacillus tibetensis</name>
    <dbReference type="NCBI Taxonomy" id="3042313"/>
    <lineage>
        <taxon>Bacteria</taxon>
        <taxon>Bacillati</taxon>
        <taxon>Bacillota</taxon>
        <taxon>Bacilli</taxon>
        <taxon>Bacillales</taxon>
        <taxon>Bacillaceae</taxon>
        <taxon>Virgibacillus</taxon>
    </lineage>
</organism>
<dbReference type="RefSeq" id="WP_327606109.1">
    <property type="nucleotide sequence ID" value="NZ_JARZFX010000001.1"/>
</dbReference>
<dbReference type="InterPro" id="IPR001347">
    <property type="entry name" value="SIS_dom"/>
</dbReference>
<evidence type="ECO:0000256" key="1">
    <source>
        <dbReference type="ARBA" id="ARBA00023015"/>
    </source>
</evidence>
<keyword evidence="3" id="KW-0804">Transcription</keyword>
<keyword evidence="1" id="KW-0805">Transcription regulation</keyword>
<comment type="caution">
    <text evidence="6">The sequence shown here is derived from an EMBL/GenBank/DDBJ whole genome shotgun (WGS) entry which is preliminary data.</text>
</comment>
<dbReference type="InterPro" id="IPR046348">
    <property type="entry name" value="SIS_dom_sf"/>
</dbReference>
<evidence type="ECO:0000313" key="6">
    <source>
        <dbReference type="EMBL" id="MEC5422549.1"/>
    </source>
</evidence>
<keyword evidence="7" id="KW-1185">Reference proteome</keyword>
<dbReference type="SUPFAM" id="SSF46689">
    <property type="entry name" value="Homeodomain-like"/>
    <property type="match status" value="1"/>
</dbReference>
<dbReference type="PANTHER" id="PTHR30514">
    <property type="entry name" value="GLUCOKINASE"/>
    <property type="match status" value="1"/>
</dbReference>
<evidence type="ECO:0000256" key="2">
    <source>
        <dbReference type="ARBA" id="ARBA00023125"/>
    </source>
</evidence>
<dbReference type="InterPro" id="IPR047640">
    <property type="entry name" value="RpiR-like"/>
</dbReference>
<dbReference type="Gene3D" id="1.10.10.10">
    <property type="entry name" value="Winged helix-like DNA-binding domain superfamily/Winged helix DNA-binding domain"/>
    <property type="match status" value="1"/>
</dbReference>
<dbReference type="InterPro" id="IPR036388">
    <property type="entry name" value="WH-like_DNA-bd_sf"/>
</dbReference>
<accession>A0ABU6KBB1</accession>
<dbReference type="InterPro" id="IPR035472">
    <property type="entry name" value="RpiR-like_SIS"/>
</dbReference>
<dbReference type="PROSITE" id="PS51464">
    <property type="entry name" value="SIS"/>
    <property type="match status" value="1"/>
</dbReference>
<proteinExistence type="predicted"/>
<dbReference type="PROSITE" id="PS51071">
    <property type="entry name" value="HTH_RPIR"/>
    <property type="match status" value="1"/>
</dbReference>
<evidence type="ECO:0000256" key="3">
    <source>
        <dbReference type="ARBA" id="ARBA00023163"/>
    </source>
</evidence>
<dbReference type="CDD" id="cd05013">
    <property type="entry name" value="SIS_RpiR"/>
    <property type="match status" value="1"/>
</dbReference>
<dbReference type="InterPro" id="IPR009057">
    <property type="entry name" value="Homeodomain-like_sf"/>
</dbReference>